<feature type="transmembrane region" description="Helical" evidence="12">
    <location>
        <begin position="323"/>
        <end position="343"/>
    </location>
</feature>
<dbReference type="InterPro" id="IPR050558">
    <property type="entry name" value="PTS_Sugar-Specific_Components"/>
</dbReference>
<dbReference type="Pfam" id="PF00367">
    <property type="entry name" value="PTS_EIIB"/>
    <property type="match status" value="1"/>
</dbReference>
<evidence type="ECO:0000256" key="8">
    <source>
        <dbReference type="ARBA" id="ARBA00022777"/>
    </source>
</evidence>
<evidence type="ECO:0000256" key="11">
    <source>
        <dbReference type="PROSITE-ProRule" id="PRU00421"/>
    </source>
</evidence>
<dbReference type="NCBIfam" id="TIGR00830">
    <property type="entry name" value="PTBA"/>
    <property type="match status" value="1"/>
</dbReference>
<dbReference type="Pfam" id="PF02378">
    <property type="entry name" value="PTS_EIIC"/>
    <property type="match status" value="1"/>
</dbReference>
<dbReference type="EMBL" id="BMLN01000006">
    <property type="protein sequence ID" value="GGO02385.1"/>
    <property type="molecule type" value="Genomic_DNA"/>
</dbReference>
<dbReference type="RefSeq" id="WP_018976374.1">
    <property type="nucleotide sequence ID" value="NZ_BMLN01000006.1"/>
</dbReference>
<feature type="transmembrane region" description="Helical" evidence="12">
    <location>
        <begin position="200"/>
        <end position="227"/>
    </location>
</feature>
<dbReference type="Pfam" id="PF00358">
    <property type="entry name" value="PTS_EIIA_1"/>
    <property type="match status" value="1"/>
</dbReference>
<dbReference type="PROSITE" id="PS51098">
    <property type="entry name" value="PTS_EIIB_TYPE_1"/>
    <property type="match status" value="1"/>
</dbReference>
<feature type="domain" description="PTS EIIA type-1" evidence="13">
    <location>
        <begin position="490"/>
        <end position="594"/>
    </location>
</feature>
<keyword evidence="6" id="KW-0598">Phosphotransferase system</keyword>
<dbReference type="PROSITE" id="PS51103">
    <property type="entry name" value="PTS_EIIC_TYPE_1"/>
    <property type="match status" value="1"/>
</dbReference>
<evidence type="ECO:0000256" key="2">
    <source>
        <dbReference type="ARBA" id="ARBA00022448"/>
    </source>
</evidence>
<feature type="transmembrane region" description="Helical" evidence="12">
    <location>
        <begin position="173"/>
        <end position="194"/>
    </location>
</feature>
<dbReference type="PROSITE" id="PS51093">
    <property type="entry name" value="PTS_EIIA_TYPE_1"/>
    <property type="match status" value="1"/>
</dbReference>
<proteinExistence type="predicted"/>
<evidence type="ECO:0000256" key="4">
    <source>
        <dbReference type="ARBA" id="ARBA00022597"/>
    </source>
</evidence>
<feature type="transmembrane region" description="Helical" evidence="12">
    <location>
        <begin position="380"/>
        <end position="398"/>
    </location>
</feature>
<dbReference type="PROSITE" id="PS01035">
    <property type="entry name" value="PTS_EIIB_TYPE_1_CYS"/>
    <property type="match status" value="1"/>
</dbReference>
<keyword evidence="4" id="KW-0762">Sugar transport</keyword>
<dbReference type="Proteomes" id="UP000606653">
    <property type="component" value="Unassembled WGS sequence"/>
</dbReference>
<evidence type="ECO:0000256" key="6">
    <source>
        <dbReference type="ARBA" id="ARBA00022683"/>
    </source>
</evidence>
<keyword evidence="7 12" id="KW-0812">Transmembrane</keyword>
<evidence type="ECO:0000313" key="16">
    <source>
        <dbReference type="EMBL" id="GGO02385.1"/>
    </source>
</evidence>
<protein>
    <submittedName>
        <fullName evidence="16">PTS beta-glucoside transporter subunit EIIBCA</fullName>
    </submittedName>
</protein>
<feature type="transmembrane region" description="Helical" evidence="12">
    <location>
        <begin position="283"/>
        <end position="311"/>
    </location>
</feature>
<dbReference type="InterPro" id="IPR011297">
    <property type="entry name" value="PTS_IIABC_b_glu"/>
</dbReference>
<dbReference type="SUPFAM" id="SSF51261">
    <property type="entry name" value="Duplicated hybrid motif"/>
    <property type="match status" value="1"/>
</dbReference>
<evidence type="ECO:0000256" key="12">
    <source>
        <dbReference type="SAM" id="Phobius"/>
    </source>
</evidence>
<name>A0ABQ2L4B2_9BACL</name>
<comment type="caution">
    <text evidence="16">The sequence shown here is derived from an EMBL/GenBank/DDBJ whole genome shotgun (WGS) entry which is preliminary data.</text>
</comment>
<feature type="transmembrane region" description="Helical" evidence="12">
    <location>
        <begin position="239"/>
        <end position="263"/>
    </location>
</feature>
<keyword evidence="17" id="KW-1185">Reference proteome</keyword>
<dbReference type="PANTHER" id="PTHR30175">
    <property type="entry name" value="PHOSPHOTRANSFERASE SYSTEM TRANSPORT PROTEIN"/>
    <property type="match status" value="1"/>
</dbReference>
<feature type="active site" description="Phosphocysteine intermediate; for EIIB activity" evidence="11">
    <location>
        <position position="26"/>
    </location>
</feature>
<evidence type="ECO:0000259" key="14">
    <source>
        <dbReference type="PROSITE" id="PS51098"/>
    </source>
</evidence>
<keyword evidence="9 12" id="KW-1133">Transmembrane helix</keyword>
<evidence type="ECO:0000313" key="17">
    <source>
        <dbReference type="Proteomes" id="UP000606653"/>
    </source>
</evidence>
<reference evidence="17" key="1">
    <citation type="journal article" date="2019" name="Int. J. Syst. Evol. Microbiol.">
        <title>The Global Catalogue of Microorganisms (GCM) 10K type strain sequencing project: providing services to taxonomists for standard genome sequencing and annotation.</title>
        <authorList>
            <consortium name="The Broad Institute Genomics Platform"/>
            <consortium name="The Broad Institute Genome Sequencing Center for Infectious Disease"/>
            <person name="Wu L."/>
            <person name="Ma J."/>
        </authorList>
    </citation>
    <scope>NUCLEOTIDE SEQUENCE [LARGE SCALE GENOMIC DNA]</scope>
    <source>
        <strain evidence="17">CGMCC 1.6964</strain>
    </source>
</reference>
<dbReference type="Gene3D" id="3.30.1360.60">
    <property type="entry name" value="Glucose permease domain IIB"/>
    <property type="match status" value="1"/>
</dbReference>
<sequence>MKYSELSRDILKEVGGKDNVISLIHCATRLRFTLKDEAKADKDALNNMPGVLTAQSAGNEFQVVIGSHVSEVYETLLTEGGVQGGGGNADAKQAKEKLSSRIFGVISGSFAPLLGALAGSGMLKALLIILSMTGLLDDHASTYLILQAAANAVFYFLPIFLGITLATKLGANAYVGGIIGAALLEPNLTGLAAFEAPVTFLGIPVIIANYSSTVFPVFIAVCFYALLNKFLKKVIHQSVQLFLVPMLCLLIIVPLTVLVFGPFGVYAGNGIAELITFLADKSGWLAGLVLGGSWMFLTLLGIHNGIIPIIIQNLSQGGDALSAMFGPAVFAETGLAVGILLRARDKTTRSLASSTAIPGLLAGVTEPIIYGFILRYKRTIPYVVIAGALGGAINGAMGSKSMAFAFPSIFAIPTFSPMLGYAIGSGIAFLLAAGLVYFLGYEDKRRTDADNAREENAAPIPTPAASPLTKREMVFSPLSGTIQPLSSVSDGAFASGAMGQGIAIVPNKGEVVSPVDGIVTNVFPSKHAIGITSDGGAEILIHVGINTVKLKGEYFTALIEQGARVSAGDILLRFDLGRIQEAGFEVITPVIVTNGDRYLEILETQDKKAVSGEKLLTLLQ</sequence>
<feature type="transmembrane region" description="Helical" evidence="12">
    <location>
        <begin position="143"/>
        <end position="166"/>
    </location>
</feature>
<evidence type="ECO:0000259" key="13">
    <source>
        <dbReference type="PROSITE" id="PS51093"/>
    </source>
</evidence>
<dbReference type="InterPro" id="IPR011055">
    <property type="entry name" value="Dup_hybrid_motif"/>
</dbReference>
<comment type="subcellular location">
    <subcellularLocation>
        <location evidence="1">Cell membrane</location>
        <topology evidence="1">Multi-pass membrane protein</topology>
    </subcellularLocation>
</comment>
<feature type="transmembrane region" description="Helical" evidence="12">
    <location>
        <begin position="102"/>
        <end position="123"/>
    </location>
</feature>
<keyword evidence="10 12" id="KW-0472">Membrane</keyword>
<dbReference type="PROSITE" id="PS00371">
    <property type="entry name" value="PTS_EIIA_TYPE_1_HIS"/>
    <property type="match status" value="1"/>
</dbReference>
<keyword evidence="2" id="KW-0813">Transport</keyword>
<feature type="transmembrane region" description="Helical" evidence="12">
    <location>
        <begin position="355"/>
        <end position="373"/>
    </location>
</feature>
<feature type="domain" description="PTS EIIC type-1" evidence="15">
    <location>
        <begin position="104"/>
        <end position="461"/>
    </location>
</feature>
<evidence type="ECO:0000256" key="7">
    <source>
        <dbReference type="ARBA" id="ARBA00022692"/>
    </source>
</evidence>
<keyword evidence="5" id="KW-0808">Transferase</keyword>
<feature type="domain" description="PTS EIIB type-1" evidence="14">
    <location>
        <begin position="4"/>
        <end position="86"/>
    </location>
</feature>
<feature type="transmembrane region" description="Helical" evidence="12">
    <location>
        <begin position="418"/>
        <end position="439"/>
    </location>
</feature>
<dbReference type="PANTHER" id="PTHR30175:SF1">
    <property type="entry name" value="PTS SYSTEM ARBUTIN-, CELLOBIOSE-, AND SALICIN-SPECIFIC EIIBC COMPONENT-RELATED"/>
    <property type="match status" value="1"/>
</dbReference>
<dbReference type="InterPro" id="IPR013013">
    <property type="entry name" value="PTS_EIIC_1"/>
</dbReference>
<evidence type="ECO:0000256" key="10">
    <source>
        <dbReference type="ARBA" id="ARBA00023136"/>
    </source>
</evidence>
<dbReference type="InterPro" id="IPR001127">
    <property type="entry name" value="PTS_EIIA_1_perm"/>
</dbReference>
<organism evidence="16 17">
    <name type="scientific">Saccharibacillus kuerlensis</name>
    <dbReference type="NCBI Taxonomy" id="459527"/>
    <lineage>
        <taxon>Bacteria</taxon>
        <taxon>Bacillati</taxon>
        <taxon>Bacillota</taxon>
        <taxon>Bacilli</taxon>
        <taxon>Bacillales</taxon>
        <taxon>Paenibacillaceae</taxon>
        <taxon>Saccharibacillus</taxon>
    </lineage>
</organism>
<accession>A0ABQ2L4B2</accession>
<dbReference type="CDD" id="cd00212">
    <property type="entry name" value="PTS_IIB_glc"/>
    <property type="match status" value="1"/>
</dbReference>
<dbReference type="InterPro" id="IPR036878">
    <property type="entry name" value="Glu_permease_IIB"/>
</dbReference>
<dbReference type="InterPro" id="IPR018113">
    <property type="entry name" value="PTrfase_EIIB_Cys"/>
</dbReference>
<evidence type="ECO:0000256" key="1">
    <source>
        <dbReference type="ARBA" id="ARBA00004651"/>
    </source>
</evidence>
<keyword evidence="8" id="KW-0418">Kinase</keyword>
<gene>
    <name evidence="16" type="primary">bglF</name>
    <name evidence="16" type="ORF">GCM10010969_25640</name>
</gene>
<dbReference type="InterPro" id="IPR003352">
    <property type="entry name" value="PTS_EIIC"/>
</dbReference>
<dbReference type="SUPFAM" id="SSF55604">
    <property type="entry name" value="Glucose permease domain IIB"/>
    <property type="match status" value="1"/>
</dbReference>
<keyword evidence="3" id="KW-1003">Cell membrane</keyword>
<dbReference type="InterPro" id="IPR001996">
    <property type="entry name" value="PTS_IIB_1"/>
</dbReference>
<evidence type="ECO:0000256" key="3">
    <source>
        <dbReference type="ARBA" id="ARBA00022475"/>
    </source>
</evidence>
<evidence type="ECO:0000256" key="5">
    <source>
        <dbReference type="ARBA" id="ARBA00022679"/>
    </source>
</evidence>
<evidence type="ECO:0000259" key="15">
    <source>
        <dbReference type="PROSITE" id="PS51103"/>
    </source>
</evidence>
<evidence type="ECO:0000256" key="9">
    <source>
        <dbReference type="ARBA" id="ARBA00022989"/>
    </source>
</evidence>
<dbReference type="Gene3D" id="2.70.70.10">
    <property type="entry name" value="Glucose Permease (Domain IIA)"/>
    <property type="match status" value="1"/>
</dbReference>
<dbReference type="NCBIfam" id="TIGR01995">
    <property type="entry name" value="PTS-II-ABC-beta"/>
    <property type="match status" value="1"/>
</dbReference>